<dbReference type="RefSeq" id="WP_011043716.1">
    <property type="nucleotide sequence ID" value="NC_003910.7"/>
</dbReference>
<organism evidence="1 2">
    <name type="scientific">Colwellia psychrerythraea (strain 34H / ATCC BAA-681)</name>
    <name type="common">Vibrio psychroerythus</name>
    <dbReference type="NCBI Taxonomy" id="167879"/>
    <lineage>
        <taxon>Bacteria</taxon>
        <taxon>Pseudomonadati</taxon>
        <taxon>Pseudomonadota</taxon>
        <taxon>Gammaproteobacteria</taxon>
        <taxon>Alteromonadales</taxon>
        <taxon>Colwelliaceae</taxon>
        <taxon>Colwellia</taxon>
    </lineage>
</organism>
<dbReference type="EMBL" id="CP000083">
    <property type="protein sequence ID" value="AAZ27279.1"/>
    <property type="molecule type" value="Genomic_DNA"/>
</dbReference>
<evidence type="ECO:0000313" key="2">
    <source>
        <dbReference type="Proteomes" id="UP000000547"/>
    </source>
</evidence>
<evidence type="ECO:0000313" key="1">
    <source>
        <dbReference type="EMBL" id="AAZ27279.1"/>
    </source>
</evidence>
<dbReference type="HOGENOM" id="CLU_791721_0_0_6"/>
<dbReference type="STRING" id="167879.CPS_2924"/>
<reference evidence="1" key="1">
    <citation type="journal article" date="2005" name="Proc. Natl. Acad. Sci. U.S.A.">
        <title>The psychrophilic lifestyle as revealed by the genome sequence of Colwellia psychrerythraea 34H through genomic and proteomic analyses.</title>
        <authorList>
            <person name="Methe B.A."/>
            <person name="Nelson K.E."/>
            <person name="Deming J.W."/>
            <person name="Momen B."/>
            <person name="Melamud E."/>
            <person name="Zhang X."/>
            <person name="Moult J."/>
            <person name="Madupu R."/>
            <person name="Nelson W.C."/>
            <person name="Dodson R.J."/>
            <person name="Brinkac L.M."/>
            <person name="Daugherty S.C."/>
            <person name="Durkin A.S."/>
            <person name="DeBoy R.T."/>
            <person name="Kolonay J.F."/>
            <person name="Sullivan S.A."/>
            <person name="Zhou L."/>
            <person name="Davidsen T.M."/>
            <person name="Wu M."/>
            <person name="Huston A.L."/>
            <person name="Lewis M."/>
            <person name="Weaver B."/>
            <person name="Weidman J.F."/>
            <person name="Khouri H."/>
            <person name="Utterback T.R."/>
            <person name="Feldblyum T.V."/>
            <person name="Fraser C.M."/>
        </authorList>
    </citation>
    <scope>NUCLEOTIDE SEQUENCE [LARGE SCALE GENOMIC DNA]</scope>
    <source>
        <strain evidence="1">34H</strain>
    </source>
</reference>
<sequence>MKLFIPISYFFGEPKSELWQLDTETKHKRLLATLPSSGRDVVGKGITSIAWINDQQLVGCDFNRVFIFDLALCELTQIRQDEQYNDLHHISVEGQGVYLANTGRDCIDILDHQFHPVSRLDFLSDAEVAVRVKGQYSTKGDYYDNETSAIEFHLRKVPDTWHINHVIKAGERLDNRIIATSFKKKHLLDARTMQPLSNDLPTQPHDGYVDQSYIWITTVSGQIYRSSLSLPLQFELFFDLFQTTKSEGWCRGLLVTDDSIYVGITAIHKECSRTNWLKRPIEDTRTGVYRIDLASLAIADFYDFSHSNGSRIFSIIGDHNDETTA</sequence>
<proteinExistence type="predicted"/>
<dbReference type="AlphaFoldDB" id="Q47ZZ5"/>
<accession>Q47ZZ5</accession>
<dbReference type="Proteomes" id="UP000000547">
    <property type="component" value="Chromosome"/>
</dbReference>
<dbReference type="SUPFAM" id="SSF101898">
    <property type="entry name" value="NHL repeat"/>
    <property type="match status" value="1"/>
</dbReference>
<name>Q47ZZ5_COLP3</name>
<protein>
    <submittedName>
        <fullName evidence="1">Uncharacterized protein</fullName>
    </submittedName>
</protein>
<gene>
    <name evidence="1" type="ordered locus">CPS_2924</name>
</gene>
<dbReference type="KEGG" id="cps:CPS_2924"/>